<organism evidence="5 6">
    <name type="scientific">Truncatella angustata</name>
    <dbReference type="NCBI Taxonomy" id="152316"/>
    <lineage>
        <taxon>Eukaryota</taxon>
        <taxon>Fungi</taxon>
        <taxon>Dikarya</taxon>
        <taxon>Ascomycota</taxon>
        <taxon>Pezizomycotina</taxon>
        <taxon>Sordariomycetes</taxon>
        <taxon>Xylariomycetidae</taxon>
        <taxon>Amphisphaeriales</taxon>
        <taxon>Sporocadaceae</taxon>
        <taxon>Truncatella</taxon>
    </lineage>
</organism>
<evidence type="ECO:0000259" key="3">
    <source>
        <dbReference type="Pfam" id="PF01709"/>
    </source>
</evidence>
<evidence type="ECO:0000313" key="5">
    <source>
        <dbReference type="EMBL" id="KAH6661409.1"/>
    </source>
</evidence>
<gene>
    <name evidence="5" type="ORF">BKA67DRAFT_84587</name>
</gene>
<keyword evidence="6" id="KW-1185">Reference proteome</keyword>
<evidence type="ECO:0000256" key="2">
    <source>
        <dbReference type="ARBA" id="ARBA00008724"/>
    </source>
</evidence>
<feature type="domain" description="TACO1/YebC-like N-terminal" evidence="4">
    <location>
        <begin position="40"/>
        <end position="110"/>
    </location>
</feature>
<comment type="similarity">
    <text evidence="2">Belongs to the TACO1 family.</text>
</comment>
<dbReference type="FunFam" id="1.10.10.200:FF:000002">
    <property type="entry name" value="Probable transcriptional regulatory protein CLM62_37755"/>
    <property type="match status" value="1"/>
</dbReference>
<dbReference type="InterPro" id="IPR026564">
    <property type="entry name" value="Transcrip_reg_TACO1-like_dom3"/>
</dbReference>
<comment type="subcellular location">
    <subcellularLocation>
        <location evidence="1">Mitochondrion</location>
    </subcellularLocation>
</comment>
<dbReference type="Pfam" id="PF01709">
    <property type="entry name" value="Transcrip_reg"/>
    <property type="match status" value="1"/>
</dbReference>
<name>A0A9P8V0U0_9PEZI</name>
<dbReference type="InterPro" id="IPR017856">
    <property type="entry name" value="Integrase-like_N"/>
</dbReference>
<comment type="caution">
    <text evidence="5">The sequence shown here is derived from an EMBL/GenBank/DDBJ whole genome shotgun (WGS) entry which is preliminary data.</text>
</comment>
<dbReference type="PANTHER" id="PTHR12532">
    <property type="entry name" value="TRANSLATIONAL ACTIVATOR OF CYTOCHROME C OXIDASE 1"/>
    <property type="match status" value="1"/>
</dbReference>
<dbReference type="InterPro" id="IPR002876">
    <property type="entry name" value="Transcrip_reg_TACO1-like"/>
</dbReference>
<dbReference type="Pfam" id="PF20772">
    <property type="entry name" value="TACO1_YebC_N"/>
    <property type="match status" value="1"/>
</dbReference>
<dbReference type="EMBL" id="JAGPXC010000001">
    <property type="protein sequence ID" value="KAH6661409.1"/>
    <property type="molecule type" value="Genomic_DNA"/>
</dbReference>
<protein>
    <submittedName>
        <fullName evidence="5">Transcriptional regulator TACO1-like protein</fullName>
    </submittedName>
</protein>
<dbReference type="Proteomes" id="UP000758603">
    <property type="component" value="Unassembled WGS sequence"/>
</dbReference>
<accession>A0A9P8V0U0</accession>
<dbReference type="GeneID" id="70138375"/>
<dbReference type="RefSeq" id="XP_045965540.1">
    <property type="nucleotide sequence ID" value="XM_046109484.1"/>
</dbReference>
<evidence type="ECO:0000256" key="1">
    <source>
        <dbReference type="ARBA" id="ARBA00004173"/>
    </source>
</evidence>
<evidence type="ECO:0000259" key="4">
    <source>
        <dbReference type="Pfam" id="PF20772"/>
    </source>
</evidence>
<proteinExistence type="inferred from homology"/>
<dbReference type="InterPro" id="IPR048300">
    <property type="entry name" value="TACO1_YebC-like_2nd/3rd_dom"/>
</dbReference>
<dbReference type="InterPro" id="IPR029072">
    <property type="entry name" value="YebC-like"/>
</dbReference>
<dbReference type="OrthoDB" id="2017544at2759"/>
<dbReference type="SUPFAM" id="SSF75625">
    <property type="entry name" value="YebC-like"/>
    <property type="match status" value="1"/>
</dbReference>
<dbReference type="PANTHER" id="PTHR12532:SF0">
    <property type="entry name" value="TRANSLATIONAL ACTIVATOR OF CYTOCHROME C OXIDASE 1"/>
    <property type="match status" value="1"/>
</dbReference>
<feature type="domain" description="TACO1/YebC-like second and third" evidence="3">
    <location>
        <begin position="119"/>
        <end position="275"/>
    </location>
</feature>
<dbReference type="InterPro" id="IPR049083">
    <property type="entry name" value="TACO1_YebC_N"/>
</dbReference>
<reference evidence="5" key="1">
    <citation type="journal article" date="2021" name="Nat. Commun.">
        <title>Genetic determinants of endophytism in the Arabidopsis root mycobiome.</title>
        <authorList>
            <person name="Mesny F."/>
            <person name="Miyauchi S."/>
            <person name="Thiergart T."/>
            <person name="Pickel B."/>
            <person name="Atanasova L."/>
            <person name="Karlsson M."/>
            <person name="Huettel B."/>
            <person name="Barry K.W."/>
            <person name="Haridas S."/>
            <person name="Chen C."/>
            <person name="Bauer D."/>
            <person name="Andreopoulos W."/>
            <person name="Pangilinan J."/>
            <person name="LaButti K."/>
            <person name="Riley R."/>
            <person name="Lipzen A."/>
            <person name="Clum A."/>
            <person name="Drula E."/>
            <person name="Henrissat B."/>
            <person name="Kohler A."/>
            <person name="Grigoriev I.V."/>
            <person name="Martin F.M."/>
            <person name="Hacquard S."/>
        </authorList>
    </citation>
    <scope>NUCLEOTIDE SEQUENCE</scope>
    <source>
        <strain evidence="5">MPI-SDFR-AT-0073</strain>
    </source>
</reference>
<dbReference type="Gene3D" id="3.30.70.980">
    <property type="match status" value="2"/>
</dbReference>
<evidence type="ECO:0000313" key="6">
    <source>
        <dbReference type="Proteomes" id="UP000758603"/>
    </source>
</evidence>
<dbReference type="GO" id="GO:0005739">
    <property type="term" value="C:mitochondrion"/>
    <property type="evidence" value="ECO:0007669"/>
    <property type="project" value="UniProtKB-SubCell"/>
</dbReference>
<dbReference type="AlphaFoldDB" id="A0A9P8V0U0"/>
<sequence>MVLISPLRRPAAQMLRAPPPKYSQCRRAFGTTLAASSGHNRWSKIKHEKGAADKRKTTERSSFAKNLTLYSKLYGANPDLNAQLAKTITDAKKSGMPKANIELAIARGQGRSSTGEKLETAMLELMGPGSVAVIVEIECDNKQRALKDLKLIAKKHAATVTPTTFLFTRLGRTILKDLADKDFDHVFMQAVEAGAEDVEQDQEGNVIVWTQPNATHQTAQSLSTALEAEVVTSDIIWKPSEDSIKVDDQITAGQLGNLLAAIKDNEDVQAVYANAEKGDISEEVWSSIEDNLD</sequence>
<dbReference type="Gene3D" id="1.10.10.200">
    <property type="match status" value="1"/>
</dbReference>